<dbReference type="EMBL" id="MW394391">
    <property type="protein sequence ID" value="QQV92226.1"/>
    <property type="molecule type" value="Genomic_DNA"/>
</dbReference>
<organism evidence="1 2">
    <name type="scientific">Klebsiella phage vB_KpM_FBKp24</name>
    <dbReference type="NCBI Taxonomy" id="2801834"/>
    <lineage>
        <taxon>Viruses</taxon>
        <taxon>Duplodnaviria</taxon>
        <taxon>Heunggongvirae</taxon>
        <taxon>Uroviricota</taxon>
        <taxon>Caudoviricetes</taxon>
        <taxon>Chimalliviridae</taxon>
        <taxon>Maaswegvirus</taxon>
        <taxon>Maaswegvirus Kp24</taxon>
    </lineage>
</organism>
<reference evidence="1 2" key="1">
    <citation type="submission" date="2020-12" db="EMBL/GenBank/DDBJ databases">
        <title>Genomic characterization of four novel bacteriophages infecting Klebsiella pneumoniae.</title>
        <authorList>
            <person name="Estrada Bonilla B."/>
            <person name="Costa A.R."/>
            <person name="van Rossum T."/>
            <person name="Hagedoorn S."/>
            <person name="Wallinga H."/>
            <person name="Xiao M."/>
            <person name="Song W."/>
            <person name="Haas P.-J."/>
            <person name="Nobrega F.L."/>
            <person name="Brouns S.J.J."/>
        </authorList>
    </citation>
    <scope>NUCLEOTIDE SEQUENCE [LARGE SCALE GENOMIC DNA]</scope>
</reference>
<evidence type="ECO:0000313" key="1">
    <source>
        <dbReference type="EMBL" id="QQV92226.1"/>
    </source>
</evidence>
<dbReference type="Proteomes" id="UP000596381">
    <property type="component" value="Segment"/>
</dbReference>
<proteinExistence type="predicted"/>
<keyword evidence="2" id="KW-1185">Reference proteome</keyword>
<name>A0A7U0GBQ2_9CAUD</name>
<gene>
    <name evidence="1" type="ORF">vBKpMFBKp24_200</name>
</gene>
<protein>
    <submittedName>
        <fullName evidence="1">Uncharacterized protein</fullName>
    </submittedName>
</protein>
<accession>A0A7U0GBQ2</accession>
<sequence length="136" mass="15264">MDIESIFGLNVVPGLQEGTYDFTLIGSDRKFTIKPYNIPDPISHLSTGASFIIGRIDDKVVLVEYLSPLEGIRENTRKLSYLIKKSHPELSVSLCCIEIIDTGVNEAIVKFIQGEEHYLKICYCDGLIDLRDLKGE</sequence>
<evidence type="ECO:0000313" key="2">
    <source>
        <dbReference type="Proteomes" id="UP000596381"/>
    </source>
</evidence>